<keyword evidence="9" id="KW-1003">Cell membrane</keyword>
<feature type="active site" description="Proton acceptor" evidence="8">
    <location>
        <position position="26"/>
    </location>
</feature>
<comment type="catalytic activity">
    <reaction evidence="7 9">
        <text>lipid IVA (E. coli) + CMP-3-deoxy-beta-D-manno-octulosonate = alpha-Kdo-(2-&gt;6)-lipid IVA (E. coli) + CMP + H(+)</text>
        <dbReference type="Rhea" id="RHEA:28066"/>
        <dbReference type="ChEBI" id="CHEBI:15378"/>
        <dbReference type="ChEBI" id="CHEBI:58603"/>
        <dbReference type="ChEBI" id="CHEBI:60364"/>
        <dbReference type="ChEBI" id="CHEBI:60377"/>
        <dbReference type="ChEBI" id="CHEBI:85987"/>
        <dbReference type="EC" id="2.4.99.12"/>
    </reaction>
</comment>
<dbReference type="PANTHER" id="PTHR42755:SF1">
    <property type="entry name" value="3-DEOXY-D-MANNO-OCTULOSONIC ACID TRANSFERASE, MITOCHONDRIAL-RELATED"/>
    <property type="match status" value="1"/>
</dbReference>
<dbReference type="SUPFAM" id="SSF53756">
    <property type="entry name" value="UDP-Glycosyltransferase/glycogen phosphorylase"/>
    <property type="match status" value="1"/>
</dbReference>
<dbReference type="Proteomes" id="UP000466730">
    <property type="component" value="Unassembled WGS sequence"/>
</dbReference>
<keyword evidence="9" id="KW-0472">Membrane</keyword>
<dbReference type="EC" id="2.4.99.12" evidence="3 9"/>
<accession>A0A844BFM5</accession>
<feature type="domain" description="3-deoxy-D-manno-octulosonic-acid transferase N-terminal" evidence="10">
    <location>
        <begin position="11"/>
        <end position="169"/>
    </location>
</feature>
<dbReference type="InterPro" id="IPR039901">
    <property type="entry name" value="Kdotransferase"/>
</dbReference>
<comment type="function">
    <text evidence="1 9">Involved in lipopolysaccharide (LPS) biosynthesis. Catalyzes the transfer of 3-deoxy-D-manno-octulosonate (Kdo) residue(s) from CMP-Kdo to lipid IV(A), the tetraacyldisaccharide-1,4'-bisphosphate precursor of lipid A.</text>
</comment>
<comment type="similarity">
    <text evidence="9">Belongs to the glycosyltransferase group 1 family.</text>
</comment>
<dbReference type="InterPro" id="IPR007507">
    <property type="entry name" value="Glycos_transf_N"/>
</dbReference>
<dbReference type="GO" id="GO:0009245">
    <property type="term" value="P:lipid A biosynthetic process"/>
    <property type="evidence" value="ECO:0007669"/>
    <property type="project" value="TreeGrafter"/>
</dbReference>
<dbReference type="Gene3D" id="3.40.50.2000">
    <property type="entry name" value="Glycogen Phosphorylase B"/>
    <property type="match status" value="1"/>
</dbReference>
<keyword evidence="12" id="KW-1185">Reference proteome</keyword>
<comment type="caution">
    <text evidence="11">The sequence shown here is derived from an EMBL/GenBank/DDBJ whole genome shotgun (WGS) entry which is preliminary data.</text>
</comment>
<dbReference type="InterPro" id="IPR038107">
    <property type="entry name" value="Glycos_transf_N_sf"/>
</dbReference>
<evidence type="ECO:0000256" key="8">
    <source>
        <dbReference type="PIRSR" id="PIRSR639901-1"/>
    </source>
</evidence>
<dbReference type="AlphaFoldDB" id="A0A844BFM5"/>
<dbReference type="Gene3D" id="3.40.50.11720">
    <property type="entry name" value="3-Deoxy-D-manno-octulosonic-acid transferase, N-terminal domain"/>
    <property type="match status" value="1"/>
</dbReference>
<evidence type="ECO:0000313" key="11">
    <source>
        <dbReference type="EMBL" id="MRH19793.1"/>
    </source>
</evidence>
<evidence type="ECO:0000256" key="7">
    <source>
        <dbReference type="ARBA" id="ARBA00049183"/>
    </source>
</evidence>
<dbReference type="RefSeq" id="WP_153747107.1">
    <property type="nucleotide sequence ID" value="NZ_BAAADI010000014.1"/>
</dbReference>
<comment type="pathway">
    <text evidence="2 9">Bacterial outer membrane biogenesis; LPS core biosynthesis.</text>
</comment>
<evidence type="ECO:0000256" key="3">
    <source>
        <dbReference type="ARBA" id="ARBA00012621"/>
    </source>
</evidence>
<dbReference type="GO" id="GO:0043842">
    <property type="term" value="F:Kdo transferase activity"/>
    <property type="evidence" value="ECO:0007669"/>
    <property type="project" value="UniProtKB-EC"/>
</dbReference>
<keyword evidence="9" id="KW-0448">Lipopolysaccharide biosynthesis</keyword>
<evidence type="ECO:0000256" key="2">
    <source>
        <dbReference type="ARBA" id="ARBA00004713"/>
    </source>
</evidence>
<evidence type="ECO:0000259" key="10">
    <source>
        <dbReference type="Pfam" id="PF04413"/>
    </source>
</evidence>
<dbReference type="OrthoDB" id="9789797at2"/>
<reference evidence="11 12" key="1">
    <citation type="submission" date="2019-11" db="EMBL/GenBank/DDBJ databases">
        <title>Draft Whole-Genome sequence of the marine photosynthetic bacterium Rhodovulum strictum DSM 11289.</title>
        <authorList>
            <person name="Kyndt J.A."/>
            <person name="Meyer T.E."/>
        </authorList>
    </citation>
    <scope>NUCLEOTIDE SEQUENCE [LARGE SCALE GENOMIC DNA]</scope>
    <source>
        <strain evidence="11 12">DSM 11289</strain>
    </source>
</reference>
<dbReference type="GO" id="GO:0009244">
    <property type="term" value="P:lipopolysaccharide core region biosynthetic process"/>
    <property type="evidence" value="ECO:0007669"/>
    <property type="project" value="UniProtKB-UniRule"/>
</dbReference>
<dbReference type="PANTHER" id="PTHR42755">
    <property type="entry name" value="3-DEOXY-MANNO-OCTULOSONATE CYTIDYLYLTRANSFERASE"/>
    <property type="match status" value="1"/>
</dbReference>
<gene>
    <name evidence="11" type="ORF">GH815_02210</name>
</gene>
<dbReference type="EMBL" id="WJPO01000002">
    <property type="protein sequence ID" value="MRH19793.1"/>
    <property type="molecule type" value="Genomic_DNA"/>
</dbReference>
<protein>
    <recommendedName>
        <fullName evidence="4 9">3-deoxy-D-manno-octulosonic acid transferase</fullName>
        <shortName evidence="9">Kdo transferase</shortName>
        <ecNumber evidence="3 9">2.4.99.12</ecNumber>
    </recommendedName>
    <alternativeName>
        <fullName evidence="6 9">Lipid IV(A) 3-deoxy-D-manno-octulosonic acid transferase</fullName>
    </alternativeName>
</protein>
<comment type="subcellular location">
    <subcellularLocation>
        <location evidence="9">Cell membrane</location>
    </subcellularLocation>
</comment>
<evidence type="ECO:0000256" key="9">
    <source>
        <dbReference type="RuleBase" id="RU365103"/>
    </source>
</evidence>
<keyword evidence="5 9" id="KW-0808">Transferase</keyword>
<evidence type="ECO:0000256" key="4">
    <source>
        <dbReference type="ARBA" id="ARBA00019077"/>
    </source>
</evidence>
<dbReference type="Pfam" id="PF04413">
    <property type="entry name" value="Glycos_transf_N"/>
    <property type="match status" value="1"/>
</dbReference>
<evidence type="ECO:0000313" key="12">
    <source>
        <dbReference type="Proteomes" id="UP000466730"/>
    </source>
</evidence>
<evidence type="ECO:0000256" key="5">
    <source>
        <dbReference type="ARBA" id="ARBA00022679"/>
    </source>
</evidence>
<proteinExistence type="inferred from homology"/>
<evidence type="ECO:0000256" key="6">
    <source>
        <dbReference type="ARBA" id="ARBA00031445"/>
    </source>
</evidence>
<dbReference type="UniPathway" id="UPA00958"/>
<sequence length="388" mass="41983">MAGGGQEPAARPEGPVVWLHAPPPAEWPAAAELIRMLHAERQGLTFLVTGDDAPPNRTGARMPALHHCAAPRDTARGAADFLAAWRPDICIFYPETLPMTTAAHAHARGSTLFLIARDLPEAWRRRWRLGSGMIRRLLRRFDRIYAQTRQGADQLRAMGVSSVQLSPCGPLSEGSAVLRCSEAEREVLARLMGGRPAWLAACTRPTEEPVIIAAHARGIRQAHRLLLFLVPDDPARGPALAQHLRDEGWVVALRSDDEEPESETQIQIADTEGELGLWLRLAPITFVGGTLAGEGGPDPYHAAALGSAIVHGPATDTHAAHFQRLAAARATRLVRDERMLAEAVADLLSPDRAAKMASAAWEVSTDGAMATDRIVRRMLEALDLAGAR</sequence>
<evidence type="ECO:0000256" key="1">
    <source>
        <dbReference type="ARBA" id="ARBA00003394"/>
    </source>
</evidence>
<name>A0A844BFM5_9RHOB</name>
<dbReference type="GO" id="GO:0005886">
    <property type="term" value="C:plasma membrane"/>
    <property type="evidence" value="ECO:0007669"/>
    <property type="project" value="UniProtKB-SubCell"/>
</dbReference>
<organism evidence="11 12">
    <name type="scientific">Rhodovulum strictum</name>
    <dbReference type="NCBI Taxonomy" id="58314"/>
    <lineage>
        <taxon>Bacteria</taxon>
        <taxon>Pseudomonadati</taxon>
        <taxon>Pseudomonadota</taxon>
        <taxon>Alphaproteobacteria</taxon>
        <taxon>Rhodobacterales</taxon>
        <taxon>Paracoccaceae</taxon>
        <taxon>Rhodovulum</taxon>
    </lineage>
</organism>